<sequence>MGERDRPRSPTNVVGPVYWVKAEHSPSQATDSQQCISRLPHDTRKAVRQAARRSDPEHRDGRQTATGAVKRRCASQPRAPSEQDEHTAPRRTTPTILALEPSILIPIYLVRIESLMV</sequence>
<protein>
    <submittedName>
        <fullName evidence="2">Uncharacterized protein</fullName>
    </submittedName>
</protein>
<name>A0AAU9VBD2_EUPED</name>
<feature type="compositionally biased region" description="Basic and acidic residues" evidence="1">
    <location>
        <begin position="52"/>
        <end position="62"/>
    </location>
</feature>
<evidence type="ECO:0000313" key="3">
    <source>
        <dbReference type="Proteomes" id="UP001153954"/>
    </source>
</evidence>
<organism evidence="2 3">
    <name type="scientific">Euphydryas editha</name>
    <name type="common">Edith's checkerspot</name>
    <dbReference type="NCBI Taxonomy" id="104508"/>
    <lineage>
        <taxon>Eukaryota</taxon>
        <taxon>Metazoa</taxon>
        <taxon>Ecdysozoa</taxon>
        <taxon>Arthropoda</taxon>
        <taxon>Hexapoda</taxon>
        <taxon>Insecta</taxon>
        <taxon>Pterygota</taxon>
        <taxon>Neoptera</taxon>
        <taxon>Endopterygota</taxon>
        <taxon>Lepidoptera</taxon>
        <taxon>Glossata</taxon>
        <taxon>Ditrysia</taxon>
        <taxon>Papilionoidea</taxon>
        <taxon>Nymphalidae</taxon>
        <taxon>Nymphalinae</taxon>
        <taxon>Euphydryas</taxon>
    </lineage>
</organism>
<keyword evidence="3" id="KW-1185">Reference proteome</keyword>
<dbReference type="EMBL" id="CAKOGL010000030">
    <property type="protein sequence ID" value="CAH2107467.1"/>
    <property type="molecule type" value="Genomic_DNA"/>
</dbReference>
<proteinExistence type="predicted"/>
<feature type="region of interest" description="Disordered" evidence="1">
    <location>
        <begin position="24"/>
        <end position="96"/>
    </location>
</feature>
<dbReference type="Proteomes" id="UP001153954">
    <property type="component" value="Unassembled WGS sequence"/>
</dbReference>
<gene>
    <name evidence="2" type="ORF">EEDITHA_LOCUS21506</name>
</gene>
<reference evidence="2" key="1">
    <citation type="submission" date="2022-03" db="EMBL/GenBank/DDBJ databases">
        <authorList>
            <person name="Tunstrom K."/>
        </authorList>
    </citation>
    <scope>NUCLEOTIDE SEQUENCE</scope>
</reference>
<evidence type="ECO:0000313" key="2">
    <source>
        <dbReference type="EMBL" id="CAH2107467.1"/>
    </source>
</evidence>
<comment type="caution">
    <text evidence="2">The sequence shown here is derived from an EMBL/GenBank/DDBJ whole genome shotgun (WGS) entry which is preliminary data.</text>
</comment>
<dbReference type="AlphaFoldDB" id="A0AAU9VBD2"/>
<feature type="compositionally biased region" description="Polar residues" evidence="1">
    <location>
        <begin position="25"/>
        <end position="36"/>
    </location>
</feature>
<accession>A0AAU9VBD2</accession>
<evidence type="ECO:0000256" key="1">
    <source>
        <dbReference type="SAM" id="MobiDB-lite"/>
    </source>
</evidence>